<evidence type="ECO:0000256" key="1">
    <source>
        <dbReference type="SAM" id="Phobius"/>
    </source>
</evidence>
<evidence type="ECO:0000313" key="2">
    <source>
        <dbReference type="EMBL" id="SLN23128.1"/>
    </source>
</evidence>
<evidence type="ECO:0000313" key="3">
    <source>
        <dbReference type="Proteomes" id="UP000193570"/>
    </source>
</evidence>
<dbReference type="Proteomes" id="UP000193570">
    <property type="component" value="Unassembled WGS sequence"/>
</dbReference>
<dbReference type="AlphaFoldDB" id="A0A1X6YLH5"/>
<keyword evidence="1" id="KW-1133">Transmembrane helix</keyword>
<sequence length="400" mass="45599">MHDYLGWVPTVTGNLSFTTIGTGSFPNRCVRKDIGRTVFVLQRRDLLDVLVPYSEGTDVAKFFREFLANHLIGISGNFWFVLELSVSDDGEESSGTVFVVPQAKNSDLIQRLKAWFKSDDDSFNERLKRDTRESACWAVAVSIERPGKSGVSMLSDVGRVDGFGAHLEYVLANQAFYFLKDICHVHQHHHQTHDAITKLVPTAGYEAGAERWVDETLFSLYRAIIRFKRYKNEKALFRAAGILAYAQSFYRAYGERSPSAKMFHVDELEKSLEVSREQIKHFDQKRYTSIETFRNFFFALAGLFTAAVFYARLDGSAEFEVHSGLIDVATFVASEPIRAIGYTLLLSCFWVMFTHKTDPADFVVVRTVNRLLQGFRLRWNTIFNLAITIAFGLVAYLFMK</sequence>
<keyword evidence="1" id="KW-0812">Transmembrane</keyword>
<dbReference type="RefSeq" id="WP_143535033.1">
    <property type="nucleotide sequence ID" value="NZ_FWFK01000001.1"/>
</dbReference>
<proteinExistence type="predicted"/>
<dbReference type="OrthoDB" id="7573487at2"/>
<feature type="transmembrane region" description="Helical" evidence="1">
    <location>
        <begin position="296"/>
        <end position="313"/>
    </location>
</feature>
<organism evidence="2 3">
    <name type="scientific">Roseivivax jejudonensis</name>
    <dbReference type="NCBI Taxonomy" id="1529041"/>
    <lineage>
        <taxon>Bacteria</taxon>
        <taxon>Pseudomonadati</taxon>
        <taxon>Pseudomonadota</taxon>
        <taxon>Alphaproteobacteria</taxon>
        <taxon>Rhodobacterales</taxon>
        <taxon>Roseobacteraceae</taxon>
        <taxon>Roseivivax</taxon>
    </lineage>
</organism>
<protein>
    <submittedName>
        <fullName evidence="2">Uncharacterized protein</fullName>
    </submittedName>
</protein>
<gene>
    <name evidence="2" type="ORF">ROJ8625_00920</name>
</gene>
<dbReference type="EMBL" id="FWFK01000001">
    <property type="protein sequence ID" value="SLN23128.1"/>
    <property type="molecule type" value="Genomic_DNA"/>
</dbReference>
<feature type="transmembrane region" description="Helical" evidence="1">
    <location>
        <begin position="381"/>
        <end position="399"/>
    </location>
</feature>
<reference evidence="2 3" key="1">
    <citation type="submission" date="2017-03" db="EMBL/GenBank/DDBJ databases">
        <authorList>
            <person name="Afonso C.L."/>
            <person name="Miller P.J."/>
            <person name="Scott M.A."/>
            <person name="Spackman E."/>
            <person name="Goraichik I."/>
            <person name="Dimitrov K.M."/>
            <person name="Suarez D.L."/>
            <person name="Swayne D.E."/>
        </authorList>
    </citation>
    <scope>NUCLEOTIDE SEQUENCE [LARGE SCALE GENOMIC DNA]</scope>
    <source>
        <strain evidence="2 3">CECT 8625</strain>
    </source>
</reference>
<name>A0A1X6YLH5_9RHOB</name>
<accession>A0A1X6YLH5</accession>
<keyword evidence="1" id="KW-0472">Membrane</keyword>
<keyword evidence="3" id="KW-1185">Reference proteome</keyword>
<feature type="transmembrane region" description="Helical" evidence="1">
    <location>
        <begin position="325"/>
        <end position="353"/>
    </location>
</feature>